<organism evidence="11 12">
    <name type="scientific">Citrullus colocynthis</name>
    <name type="common">colocynth</name>
    <dbReference type="NCBI Taxonomy" id="252529"/>
    <lineage>
        <taxon>Eukaryota</taxon>
        <taxon>Viridiplantae</taxon>
        <taxon>Streptophyta</taxon>
        <taxon>Embryophyta</taxon>
        <taxon>Tracheophyta</taxon>
        <taxon>Spermatophyta</taxon>
        <taxon>Magnoliopsida</taxon>
        <taxon>eudicotyledons</taxon>
        <taxon>Gunneridae</taxon>
        <taxon>Pentapetalae</taxon>
        <taxon>rosids</taxon>
        <taxon>fabids</taxon>
        <taxon>Cucurbitales</taxon>
        <taxon>Cucurbitaceae</taxon>
        <taxon>Benincaseae</taxon>
        <taxon>Citrullus</taxon>
    </lineage>
</organism>
<dbReference type="InterPro" id="IPR050224">
    <property type="entry name" value="TALE_homeobox"/>
</dbReference>
<comment type="similarity">
    <text evidence="2">Belongs to the TALE/BELL homeobox family.</text>
</comment>
<dbReference type="Proteomes" id="UP001642487">
    <property type="component" value="Chromosome 5"/>
</dbReference>
<evidence type="ECO:0000259" key="10">
    <source>
        <dbReference type="PROSITE" id="PS50071"/>
    </source>
</evidence>
<evidence type="ECO:0000256" key="8">
    <source>
        <dbReference type="PROSITE-ProRule" id="PRU00108"/>
    </source>
</evidence>
<reference evidence="11 12" key="1">
    <citation type="submission" date="2024-03" db="EMBL/GenBank/DDBJ databases">
        <authorList>
            <person name="Gkanogiannis A."/>
            <person name="Becerra Lopez-Lavalle L."/>
        </authorList>
    </citation>
    <scope>NUCLEOTIDE SEQUENCE [LARGE SCALE GENOMIC DNA]</scope>
</reference>
<dbReference type="CDD" id="cd00086">
    <property type="entry name" value="homeodomain"/>
    <property type="match status" value="1"/>
</dbReference>
<dbReference type="Pfam" id="PF05920">
    <property type="entry name" value="Homeobox_KN"/>
    <property type="match status" value="1"/>
</dbReference>
<feature type="compositionally biased region" description="Polar residues" evidence="9">
    <location>
        <begin position="357"/>
        <end position="367"/>
    </location>
</feature>
<keyword evidence="4 8" id="KW-0238">DNA-binding</keyword>
<keyword evidence="3" id="KW-0805">Transcription regulation</keyword>
<feature type="region of interest" description="Disordered" evidence="9">
    <location>
        <begin position="329"/>
        <end position="379"/>
    </location>
</feature>
<accession>A0ABP0YS02</accession>
<feature type="DNA-binding region" description="Homeobox" evidence="8">
    <location>
        <begin position="254"/>
        <end position="316"/>
    </location>
</feature>
<feature type="region of interest" description="Disordered" evidence="9">
    <location>
        <begin position="145"/>
        <end position="164"/>
    </location>
</feature>
<evidence type="ECO:0000256" key="9">
    <source>
        <dbReference type="SAM" id="MobiDB-lite"/>
    </source>
</evidence>
<dbReference type="InterPro" id="IPR006563">
    <property type="entry name" value="POX_dom"/>
</dbReference>
<feature type="region of interest" description="Disordered" evidence="9">
    <location>
        <begin position="1"/>
        <end position="38"/>
    </location>
</feature>
<dbReference type="Pfam" id="PF07526">
    <property type="entry name" value="POX"/>
    <property type="match status" value="1"/>
</dbReference>
<dbReference type="Gene3D" id="1.10.10.60">
    <property type="entry name" value="Homeodomain-like"/>
    <property type="match status" value="1"/>
</dbReference>
<keyword evidence="6" id="KW-0804">Transcription</keyword>
<evidence type="ECO:0000256" key="6">
    <source>
        <dbReference type="ARBA" id="ARBA00023163"/>
    </source>
</evidence>
<comment type="subcellular location">
    <subcellularLocation>
        <location evidence="1 8">Nucleus</location>
    </subcellularLocation>
</comment>
<protein>
    <recommendedName>
        <fullName evidence="10">Homeobox domain-containing protein</fullName>
    </recommendedName>
</protein>
<evidence type="ECO:0000256" key="2">
    <source>
        <dbReference type="ARBA" id="ARBA00006454"/>
    </source>
</evidence>
<feature type="domain" description="Homeobox" evidence="10">
    <location>
        <begin position="252"/>
        <end position="315"/>
    </location>
</feature>
<dbReference type="SUPFAM" id="SSF46689">
    <property type="entry name" value="Homeodomain-like"/>
    <property type="match status" value="1"/>
</dbReference>
<name>A0ABP0YS02_9ROSI</name>
<dbReference type="InterPro" id="IPR001356">
    <property type="entry name" value="HD"/>
</dbReference>
<evidence type="ECO:0000256" key="4">
    <source>
        <dbReference type="ARBA" id="ARBA00023125"/>
    </source>
</evidence>
<evidence type="ECO:0000256" key="1">
    <source>
        <dbReference type="ARBA" id="ARBA00004123"/>
    </source>
</evidence>
<dbReference type="InterPro" id="IPR008422">
    <property type="entry name" value="KN_HD"/>
</dbReference>
<sequence>MAEGIESYDHVPQQSRRDKLREHPDHHRSSFLPFYDPSSSDSSNRFQFHHHPFFDPQIPSPLLPEIHSFPAEPLSLSLSSHPFLASPIPSPLPLGPFTGYASILKGSRFLKPAHHLLQDLCDSVHSSSSSHSAFIHDPSSDPFPHSPILDHHPLPSSDSSTPPHKSTLLSMLDEVYRKYKQYYQQIQDVMTSFEYISGLGNAAPYANQAIKAMYKHFKCLKNAILEQLQFNKKTHGDYNQRSVQNPGFLDHQPVWRPQRGLPERAVTVLRAWLFEHFLHPYPSDTDKLMLAKQTGLSRSQVSNWFINARVRLWKPMVEEIYMLETKQQAQKNLHREEQNANRANDHHNPLNSLAMDNPSTSAQQIQDTPAKREPNDMPMGNQVESLNVSYNLSSHPHVGANTNIAGNNSSGVSLTLGLHQNNVIGGFSEPFPVGFPVAGTRRFGLGIQGNNDGYVMGGHFSRDVLGGQLLHDFVG</sequence>
<feature type="compositionally biased region" description="Basic and acidic residues" evidence="9">
    <location>
        <begin position="333"/>
        <end position="348"/>
    </location>
</feature>
<gene>
    <name evidence="11" type="ORF">CITCOLO1_LOCUS15477</name>
</gene>
<dbReference type="EMBL" id="OZ021739">
    <property type="protein sequence ID" value="CAK9323299.1"/>
    <property type="molecule type" value="Genomic_DNA"/>
</dbReference>
<dbReference type="PANTHER" id="PTHR11850">
    <property type="entry name" value="HOMEOBOX PROTEIN TRANSCRIPTION FACTORS"/>
    <property type="match status" value="1"/>
</dbReference>
<feature type="compositionally biased region" description="Basic and acidic residues" evidence="9">
    <location>
        <begin position="15"/>
        <end position="28"/>
    </location>
</feature>
<evidence type="ECO:0000256" key="7">
    <source>
        <dbReference type="ARBA" id="ARBA00023242"/>
    </source>
</evidence>
<keyword evidence="12" id="KW-1185">Reference proteome</keyword>
<evidence type="ECO:0000313" key="12">
    <source>
        <dbReference type="Proteomes" id="UP001642487"/>
    </source>
</evidence>
<evidence type="ECO:0000256" key="3">
    <source>
        <dbReference type="ARBA" id="ARBA00023015"/>
    </source>
</evidence>
<dbReference type="PROSITE" id="PS50071">
    <property type="entry name" value="HOMEOBOX_2"/>
    <property type="match status" value="1"/>
</dbReference>
<dbReference type="SMART" id="SM00389">
    <property type="entry name" value="HOX"/>
    <property type="match status" value="1"/>
</dbReference>
<dbReference type="SMART" id="SM00574">
    <property type="entry name" value="POX"/>
    <property type="match status" value="1"/>
</dbReference>
<evidence type="ECO:0000313" key="11">
    <source>
        <dbReference type="EMBL" id="CAK9323299.1"/>
    </source>
</evidence>
<evidence type="ECO:0000256" key="5">
    <source>
        <dbReference type="ARBA" id="ARBA00023155"/>
    </source>
</evidence>
<proteinExistence type="inferred from homology"/>
<keyword evidence="5 8" id="KW-0371">Homeobox</keyword>
<keyword evidence="7 8" id="KW-0539">Nucleus</keyword>
<dbReference type="InterPro" id="IPR009057">
    <property type="entry name" value="Homeodomain-like_sf"/>
</dbReference>